<name>A0A8S2IVI7_9BILA</name>
<feature type="region of interest" description="Disordered" evidence="2">
    <location>
        <begin position="35"/>
        <end position="56"/>
    </location>
</feature>
<reference evidence="4" key="1">
    <citation type="submission" date="2021-02" db="EMBL/GenBank/DDBJ databases">
        <authorList>
            <person name="Nowell W R."/>
        </authorList>
    </citation>
    <scope>NUCLEOTIDE SEQUENCE</scope>
</reference>
<evidence type="ECO:0000313" key="5">
    <source>
        <dbReference type="Proteomes" id="UP000682733"/>
    </source>
</evidence>
<feature type="region of interest" description="Disordered" evidence="2">
    <location>
        <begin position="317"/>
        <end position="351"/>
    </location>
</feature>
<dbReference type="PANTHER" id="PTHR32003:SF1">
    <property type="entry name" value="PROTEIN FAM199X"/>
    <property type="match status" value="1"/>
</dbReference>
<dbReference type="Proteomes" id="UP000677228">
    <property type="component" value="Unassembled WGS sequence"/>
</dbReference>
<dbReference type="Pfam" id="PF15814">
    <property type="entry name" value="FAM199X"/>
    <property type="match status" value="1"/>
</dbReference>
<feature type="region of interest" description="Disordered" evidence="2">
    <location>
        <begin position="197"/>
        <end position="246"/>
    </location>
</feature>
<dbReference type="InterPro" id="IPR029672">
    <property type="entry name" value="FAM199X_fam"/>
</dbReference>
<evidence type="ECO:0000313" key="4">
    <source>
        <dbReference type="EMBL" id="CAF3763863.1"/>
    </source>
</evidence>
<gene>
    <name evidence="3" type="ORF">OVA965_LOCUS14219</name>
    <name evidence="4" type="ORF">TMI583_LOCUS14222</name>
</gene>
<evidence type="ECO:0000256" key="2">
    <source>
        <dbReference type="SAM" id="MobiDB-lite"/>
    </source>
</evidence>
<comment type="caution">
    <text evidence="4">The sequence shown here is derived from an EMBL/GenBank/DDBJ whole genome shotgun (WGS) entry which is preliminary data.</text>
</comment>
<dbReference type="PANTHER" id="PTHR32003">
    <property type="entry name" value="PROTEIN FAM199X"/>
    <property type="match status" value="1"/>
</dbReference>
<feature type="compositionally biased region" description="Low complexity" evidence="2">
    <location>
        <begin position="208"/>
        <end position="217"/>
    </location>
</feature>
<protein>
    <submittedName>
        <fullName evidence="4">Uncharacterized protein</fullName>
    </submittedName>
</protein>
<dbReference type="Proteomes" id="UP000682733">
    <property type="component" value="Unassembled WGS sequence"/>
</dbReference>
<proteinExistence type="inferred from homology"/>
<accession>A0A8S2IVI7</accession>
<sequence>MMLPVSSWVDSGLNHNNNNIMSTITSPWMSMLSTPTHHSISTSSNSTMSSHLSSYTTDPTKSMENFLDNDILNLAAVGMSRSNSQPDLTTLQSLMNRRTLSECSDDLYLDMGNGTGNSNTIDDMFLGIEADFINSNISDFLDYDLPDCLDSYVVNSDTKSLNNYSSFFDFSTQTPQNSFPLQLQQTQQPILLETTLSTVQQQQTIGDSTSTSSRPSRSAPPSPKQVRKKQRSSITKTWAKMSPDEQSNTITELTTIINEQLGRREQLEIIRILQPDGVQIQKNQTEFILDFQSMNDEKYRRIRNIIKFNVETFNDNTCNTKQDTLSETNSLSNKSSSANSGGTNSQQDPLKRIEKILRLRQRKEQRQAMKEQKSGLFLKHEVMELTKCDEDIEVDILS</sequence>
<feature type="compositionally biased region" description="Low complexity" evidence="2">
    <location>
        <begin position="325"/>
        <end position="345"/>
    </location>
</feature>
<evidence type="ECO:0000313" key="3">
    <source>
        <dbReference type="EMBL" id="CAF0994042.1"/>
    </source>
</evidence>
<organism evidence="4 5">
    <name type="scientific">Didymodactylos carnosus</name>
    <dbReference type="NCBI Taxonomy" id="1234261"/>
    <lineage>
        <taxon>Eukaryota</taxon>
        <taxon>Metazoa</taxon>
        <taxon>Spiralia</taxon>
        <taxon>Gnathifera</taxon>
        <taxon>Rotifera</taxon>
        <taxon>Eurotatoria</taxon>
        <taxon>Bdelloidea</taxon>
        <taxon>Philodinida</taxon>
        <taxon>Philodinidae</taxon>
        <taxon>Didymodactylos</taxon>
    </lineage>
</organism>
<dbReference type="AlphaFoldDB" id="A0A8S2IVI7"/>
<comment type="similarity">
    <text evidence="1">Belongs to the FAM199 family.</text>
</comment>
<dbReference type="EMBL" id="CAJNOK010006116">
    <property type="protein sequence ID" value="CAF0994042.1"/>
    <property type="molecule type" value="Genomic_DNA"/>
</dbReference>
<feature type="compositionally biased region" description="Polar residues" evidence="2">
    <location>
        <begin position="197"/>
        <end position="207"/>
    </location>
</feature>
<dbReference type="EMBL" id="CAJOBA010006123">
    <property type="protein sequence ID" value="CAF3763863.1"/>
    <property type="molecule type" value="Genomic_DNA"/>
</dbReference>
<evidence type="ECO:0000256" key="1">
    <source>
        <dbReference type="ARBA" id="ARBA00009319"/>
    </source>
</evidence>